<accession>A0A1G8S7Y4</accession>
<dbReference type="EMBL" id="FNEV01000003">
    <property type="protein sequence ID" value="SDJ25354.1"/>
    <property type="molecule type" value="Genomic_DNA"/>
</dbReference>
<proteinExistence type="predicted"/>
<evidence type="ECO:0000259" key="2">
    <source>
        <dbReference type="Pfam" id="PF13205"/>
    </source>
</evidence>
<evidence type="ECO:0000256" key="1">
    <source>
        <dbReference type="ARBA" id="ARBA00022729"/>
    </source>
</evidence>
<keyword evidence="1" id="KW-0732">Signal</keyword>
<evidence type="ECO:0000313" key="3">
    <source>
        <dbReference type="EMBL" id="SDJ25354.1"/>
    </source>
</evidence>
<dbReference type="Proteomes" id="UP000199225">
    <property type="component" value="Unassembled WGS sequence"/>
</dbReference>
<dbReference type="STRING" id="86666.SAMN04490247_1304"/>
<protein>
    <recommendedName>
        <fullName evidence="2">SbsA Ig-like domain-containing protein</fullName>
    </recommendedName>
</protein>
<gene>
    <name evidence="3" type="ORF">SAMN04490247_1304</name>
</gene>
<dbReference type="InterPro" id="IPR032812">
    <property type="entry name" value="SbsA_Ig"/>
</dbReference>
<keyword evidence="4" id="KW-1185">Reference proteome</keyword>
<dbReference type="AlphaFoldDB" id="A0A1G8S7Y4"/>
<dbReference type="Pfam" id="PF13205">
    <property type="entry name" value="Big_5"/>
    <property type="match status" value="1"/>
</dbReference>
<organism evidence="3 4">
    <name type="scientific">Salimicrobium halophilum</name>
    <dbReference type="NCBI Taxonomy" id="86666"/>
    <lineage>
        <taxon>Bacteria</taxon>
        <taxon>Bacillati</taxon>
        <taxon>Bacillota</taxon>
        <taxon>Bacilli</taxon>
        <taxon>Bacillales</taxon>
        <taxon>Bacillaceae</taxon>
        <taxon>Salimicrobium</taxon>
    </lineage>
</organism>
<feature type="domain" description="SbsA Ig-like" evidence="2">
    <location>
        <begin position="32"/>
        <end position="131"/>
    </location>
</feature>
<reference evidence="4" key="1">
    <citation type="submission" date="2016-10" db="EMBL/GenBank/DDBJ databases">
        <authorList>
            <person name="Varghese N."/>
            <person name="Submissions S."/>
        </authorList>
    </citation>
    <scope>NUCLEOTIDE SEQUENCE [LARGE SCALE GENOMIC DNA]</scope>
    <source>
        <strain evidence="4">DSM 4771</strain>
    </source>
</reference>
<name>A0A1G8S7Y4_9BACI</name>
<sequence length="453" mass="51693">MKKRIARKMQRFVNGRMGQLKLILTALVTAILTITTGTVVQAEEVVPPEKIWTIAFNTPMDFSGVEDHVFLTDEEGRRHKIGYKAGEKGKKLFVGPEEEYIIGKTYSLSVKEGLLSEAGEPLKEEVDQTFTVKDPLSSYEMVQEEMVTGVYGKEYTARLYRRSLKDTAGLLEDDHSVYRLVSYDGAYVIADEILENRSKNKSWHLSTVSLKDKHQTELLQVIKESSSSGSMTFRYFENGNLSTPSFDNIGRSIIFEENVPDISLNENNVFRARLHPYYPDKWGTVTYSWKLNLDGGVFLEQNSGLTKGQMAAYVDDSDYVGDHKWELVTEVIEDHPDEVKVETVQTNQDGNQGGYYLYTLKRMSTTWKVTDVEYQPFTKEHHLNLVVPEAVDFLKSENVASYQSVELSDMERKMVEGGTFETMVYTFNFNHEAVLTKVEFETGTGTFRIIGRY</sequence>
<evidence type="ECO:0000313" key="4">
    <source>
        <dbReference type="Proteomes" id="UP000199225"/>
    </source>
</evidence>